<sequence>MQHKDIFNFNNPDFSQPISILEEQEFINYNYDELPLQRLPEELDRFTSLGAIGIALNGLGKRVESEHILKRL</sequence>
<name>A0A1M4UD52_9CLOT</name>
<reference evidence="2" key="1">
    <citation type="submission" date="2016-11" db="EMBL/GenBank/DDBJ databases">
        <authorList>
            <person name="Varghese N."/>
            <person name="Submissions S."/>
        </authorList>
    </citation>
    <scope>NUCLEOTIDE SEQUENCE [LARGE SCALE GENOMIC DNA]</scope>
    <source>
        <strain evidence="2">DSM 10124</strain>
    </source>
</reference>
<proteinExistence type="predicted"/>
<dbReference type="Proteomes" id="UP000184423">
    <property type="component" value="Unassembled WGS sequence"/>
</dbReference>
<protein>
    <submittedName>
        <fullName evidence="1">Uncharacterized protein</fullName>
    </submittedName>
</protein>
<dbReference type="AlphaFoldDB" id="A0A1M4UD52"/>
<evidence type="ECO:0000313" key="1">
    <source>
        <dbReference type="EMBL" id="SHE54490.1"/>
    </source>
</evidence>
<organism evidence="1 2">
    <name type="scientific">Caloramator proteoclasticus DSM 10124</name>
    <dbReference type="NCBI Taxonomy" id="1121262"/>
    <lineage>
        <taxon>Bacteria</taxon>
        <taxon>Bacillati</taxon>
        <taxon>Bacillota</taxon>
        <taxon>Clostridia</taxon>
        <taxon>Eubacteriales</taxon>
        <taxon>Clostridiaceae</taxon>
        <taxon>Caloramator</taxon>
    </lineage>
</organism>
<gene>
    <name evidence="1" type="ORF">SAMN02746091_00617</name>
</gene>
<evidence type="ECO:0000313" key="2">
    <source>
        <dbReference type="Proteomes" id="UP000184423"/>
    </source>
</evidence>
<keyword evidence="2" id="KW-1185">Reference proteome</keyword>
<dbReference type="RefSeq" id="WP_027308729.1">
    <property type="nucleotide sequence ID" value="NZ_FQVG01000007.1"/>
</dbReference>
<dbReference type="EMBL" id="FQVG01000007">
    <property type="protein sequence ID" value="SHE54490.1"/>
    <property type="molecule type" value="Genomic_DNA"/>
</dbReference>
<accession>A0A1M4UD52</accession>